<dbReference type="EMBL" id="FONN01000036">
    <property type="protein sequence ID" value="SFF41910.1"/>
    <property type="molecule type" value="Genomic_DNA"/>
</dbReference>
<reference evidence="3" key="1">
    <citation type="submission" date="2016-10" db="EMBL/GenBank/DDBJ databases">
        <authorList>
            <person name="Varghese N."/>
            <person name="Submissions S."/>
        </authorList>
    </citation>
    <scope>NUCLEOTIDE SEQUENCE [LARGE SCALE GENOMIC DNA]</scope>
    <source>
        <strain evidence="3">CGMCC 1.10223</strain>
    </source>
</reference>
<feature type="transmembrane region" description="Helical" evidence="1">
    <location>
        <begin position="184"/>
        <end position="209"/>
    </location>
</feature>
<name>A0A1I2IJP7_9BACL</name>
<dbReference type="RefSeq" id="WP_046231162.1">
    <property type="nucleotide sequence ID" value="NZ_FONN01000036.1"/>
</dbReference>
<dbReference type="OrthoDB" id="9890457at2"/>
<organism evidence="2 3">
    <name type="scientific">Paenibacillus algorifonticola</name>
    <dbReference type="NCBI Taxonomy" id="684063"/>
    <lineage>
        <taxon>Bacteria</taxon>
        <taxon>Bacillati</taxon>
        <taxon>Bacillota</taxon>
        <taxon>Bacilli</taxon>
        <taxon>Bacillales</taxon>
        <taxon>Paenibacillaceae</taxon>
        <taxon>Paenibacillus</taxon>
    </lineage>
</organism>
<keyword evidence="1" id="KW-0472">Membrane</keyword>
<keyword evidence="3" id="KW-1185">Reference proteome</keyword>
<gene>
    <name evidence="2" type="ORF">SAMN04487969_13654</name>
</gene>
<dbReference type="AlphaFoldDB" id="A0A1I2IJP7"/>
<evidence type="ECO:0000313" key="2">
    <source>
        <dbReference type="EMBL" id="SFF41910.1"/>
    </source>
</evidence>
<keyword evidence="1" id="KW-1133">Transmembrane helix</keyword>
<protein>
    <submittedName>
        <fullName evidence="2">Uncharacterized protein</fullName>
    </submittedName>
</protein>
<evidence type="ECO:0000256" key="1">
    <source>
        <dbReference type="SAM" id="Phobius"/>
    </source>
</evidence>
<proteinExistence type="predicted"/>
<accession>A0A1I2IJP7</accession>
<evidence type="ECO:0000313" key="3">
    <source>
        <dbReference type="Proteomes" id="UP000183410"/>
    </source>
</evidence>
<sequence length="235" mass="26586">MKKVFGLFFLVLGLWVAIASLNPIYMLNREDRIAKSLSKHYAIDKLDMIENRGQLNGNEVEIVTKPSGDRYELQVLLNDTPLVERMNVPAHEDGNFYDGVWIDVFRLHNNDERGHKQDQIAIVQTMPGEKTFHLFYISPDQQVTATSVDIDNHSDNYLDISLVKRSGYYEMGYKLAVVPVTANYLGYVFPWIFVLIGCIQTLIGVILLIKARAATKRQLATGTSASPCNTLNCSR</sequence>
<dbReference type="Proteomes" id="UP000183410">
    <property type="component" value="Unassembled WGS sequence"/>
</dbReference>
<keyword evidence="1" id="KW-0812">Transmembrane</keyword>